<keyword evidence="2" id="KW-1185">Reference proteome</keyword>
<protein>
    <submittedName>
        <fullName evidence="1">Uncharacterized protein</fullName>
    </submittedName>
</protein>
<sequence length="123" mass="14446">IILLFYIHVQYCIKDKEILYITDTLYTPWSSPARSSVPALFLMVSPLSFIFFSCSSLRAWAAFCMISSFNFFFFSGDKPPKPPLFFGFCNSRKHPLYNDYQNKNSMIWLYIWLQGISTNKSYN</sequence>
<organism evidence="1 2">
    <name type="scientific">Owenia fusiformis</name>
    <name type="common">Polychaete worm</name>
    <dbReference type="NCBI Taxonomy" id="6347"/>
    <lineage>
        <taxon>Eukaryota</taxon>
        <taxon>Metazoa</taxon>
        <taxon>Spiralia</taxon>
        <taxon>Lophotrochozoa</taxon>
        <taxon>Annelida</taxon>
        <taxon>Polychaeta</taxon>
        <taxon>Sedentaria</taxon>
        <taxon>Canalipalpata</taxon>
        <taxon>Sabellida</taxon>
        <taxon>Oweniida</taxon>
        <taxon>Oweniidae</taxon>
        <taxon>Owenia</taxon>
    </lineage>
</organism>
<accession>A0A8S4NWI9</accession>
<dbReference type="EMBL" id="CAIIXF020000006">
    <property type="protein sequence ID" value="CAH1786214.1"/>
    <property type="molecule type" value="Genomic_DNA"/>
</dbReference>
<name>A0A8S4NWI9_OWEFU</name>
<proteinExistence type="predicted"/>
<gene>
    <name evidence="1" type="ORF">OFUS_LOCUS12153</name>
</gene>
<evidence type="ECO:0000313" key="1">
    <source>
        <dbReference type="EMBL" id="CAH1786214.1"/>
    </source>
</evidence>
<dbReference type="AlphaFoldDB" id="A0A8S4NWI9"/>
<comment type="caution">
    <text evidence="1">The sequence shown here is derived from an EMBL/GenBank/DDBJ whole genome shotgun (WGS) entry which is preliminary data.</text>
</comment>
<reference evidence="1" key="1">
    <citation type="submission" date="2022-03" db="EMBL/GenBank/DDBJ databases">
        <authorList>
            <person name="Martin C."/>
        </authorList>
    </citation>
    <scope>NUCLEOTIDE SEQUENCE</scope>
</reference>
<evidence type="ECO:0000313" key="2">
    <source>
        <dbReference type="Proteomes" id="UP000749559"/>
    </source>
</evidence>
<feature type="non-terminal residue" evidence="1">
    <location>
        <position position="1"/>
    </location>
</feature>
<dbReference type="Proteomes" id="UP000749559">
    <property type="component" value="Unassembled WGS sequence"/>
</dbReference>